<dbReference type="InParanoid" id="A0A0D0DHR5"/>
<evidence type="ECO:0000313" key="2">
    <source>
        <dbReference type="Proteomes" id="UP000054538"/>
    </source>
</evidence>
<dbReference type="HOGENOM" id="CLU_2513285_0_0_1"/>
<gene>
    <name evidence="1" type="ORF">PAXRUDRAFT_208594</name>
</gene>
<reference evidence="2" key="2">
    <citation type="submission" date="2015-01" db="EMBL/GenBank/DDBJ databases">
        <title>Evolutionary Origins and Diversification of the Mycorrhizal Mutualists.</title>
        <authorList>
            <consortium name="DOE Joint Genome Institute"/>
            <consortium name="Mycorrhizal Genomics Consortium"/>
            <person name="Kohler A."/>
            <person name="Kuo A."/>
            <person name="Nagy L.G."/>
            <person name="Floudas D."/>
            <person name="Copeland A."/>
            <person name="Barry K.W."/>
            <person name="Cichocki N."/>
            <person name="Veneault-Fourrey C."/>
            <person name="LaButti K."/>
            <person name="Lindquist E.A."/>
            <person name="Lipzen A."/>
            <person name="Lundell T."/>
            <person name="Morin E."/>
            <person name="Murat C."/>
            <person name="Riley R."/>
            <person name="Ohm R."/>
            <person name="Sun H."/>
            <person name="Tunlid A."/>
            <person name="Henrissat B."/>
            <person name="Grigoriev I.V."/>
            <person name="Hibbett D.S."/>
            <person name="Martin F."/>
        </authorList>
    </citation>
    <scope>NUCLEOTIDE SEQUENCE [LARGE SCALE GENOMIC DNA]</scope>
    <source>
        <strain evidence="2">Ve08.2h10</strain>
    </source>
</reference>
<accession>A0A0D0DHR5</accession>
<name>A0A0D0DHR5_9AGAM</name>
<protein>
    <submittedName>
        <fullName evidence="1">Uncharacterized protein</fullName>
    </submittedName>
</protein>
<sequence>MFRYFYSPIRVVTRDKWPVICRILSCAGRICPKILGPAFSFCLICRAVGMVSLPPGEIEISDPRQRDAEYCTNLGTKISTSVRSD</sequence>
<dbReference type="Proteomes" id="UP000054538">
    <property type="component" value="Unassembled WGS sequence"/>
</dbReference>
<evidence type="ECO:0000313" key="1">
    <source>
        <dbReference type="EMBL" id="KIK81019.1"/>
    </source>
</evidence>
<proteinExistence type="predicted"/>
<reference evidence="1 2" key="1">
    <citation type="submission" date="2014-04" db="EMBL/GenBank/DDBJ databases">
        <authorList>
            <consortium name="DOE Joint Genome Institute"/>
            <person name="Kuo A."/>
            <person name="Kohler A."/>
            <person name="Jargeat P."/>
            <person name="Nagy L.G."/>
            <person name="Floudas D."/>
            <person name="Copeland A."/>
            <person name="Barry K.W."/>
            <person name="Cichocki N."/>
            <person name="Veneault-Fourrey C."/>
            <person name="LaButti K."/>
            <person name="Lindquist E.A."/>
            <person name="Lipzen A."/>
            <person name="Lundell T."/>
            <person name="Morin E."/>
            <person name="Murat C."/>
            <person name="Sun H."/>
            <person name="Tunlid A."/>
            <person name="Henrissat B."/>
            <person name="Grigoriev I.V."/>
            <person name="Hibbett D.S."/>
            <person name="Martin F."/>
            <person name="Nordberg H.P."/>
            <person name="Cantor M.N."/>
            <person name="Hua S.X."/>
        </authorList>
    </citation>
    <scope>NUCLEOTIDE SEQUENCE [LARGE SCALE GENOMIC DNA]</scope>
    <source>
        <strain evidence="1 2">Ve08.2h10</strain>
    </source>
</reference>
<keyword evidence="2" id="KW-1185">Reference proteome</keyword>
<dbReference type="AlphaFoldDB" id="A0A0D0DHR5"/>
<organism evidence="1 2">
    <name type="scientific">Paxillus rubicundulus Ve08.2h10</name>
    <dbReference type="NCBI Taxonomy" id="930991"/>
    <lineage>
        <taxon>Eukaryota</taxon>
        <taxon>Fungi</taxon>
        <taxon>Dikarya</taxon>
        <taxon>Basidiomycota</taxon>
        <taxon>Agaricomycotina</taxon>
        <taxon>Agaricomycetes</taxon>
        <taxon>Agaricomycetidae</taxon>
        <taxon>Boletales</taxon>
        <taxon>Paxilineae</taxon>
        <taxon>Paxillaceae</taxon>
        <taxon>Paxillus</taxon>
    </lineage>
</organism>
<dbReference type="EMBL" id="KN825883">
    <property type="protein sequence ID" value="KIK81019.1"/>
    <property type="molecule type" value="Genomic_DNA"/>
</dbReference>